<comment type="caution">
    <text evidence="8">The sequence shown here is derived from an EMBL/GenBank/DDBJ whole genome shotgun (WGS) entry which is preliminary data.</text>
</comment>
<keyword evidence="6" id="KW-0597">Phosphoprotein</keyword>
<evidence type="ECO:0000256" key="5">
    <source>
        <dbReference type="ARBA" id="ARBA00023239"/>
    </source>
</evidence>
<dbReference type="GO" id="GO:0047453">
    <property type="term" value="F:ATP-dependent NAD(P)H-hydrate dehydratase activity"/>
    <property type="evidence" value="ECO:0007669"/>
    <property type="project" value="UniProtKB-UniRule"/>
</dbReference>
<dbReference type="PANTHER" id="PTHR12592:SF0">
    <property type="entry name" value="ATP-DEPENDENT (S)-NAD(P)H-HYDRATE DEHYDRATASE"/>
    <property type="match status" value="1"/>
</dbReference>
<keyword evidence="3" id="KW-0521">NADP</keyword>
<dbReference type="PROSITE" id="PS51383">
    <property type="entry name" value="YJEF_C_3"/>
    <property type="match status" value="1"/>
</dbReference>
<dbReference type="STRING" id="1157962.A0A250WXA1"/>
<comment type="function">
    <text evidence="6">Catalyzes the dehydration of the S-form of NAD(P)HX at the expense of ATP, which is converted to ADP. Together with NAD(P)HX epimerase, which catalyzes the epimerization of the S- and R-forms, the enzyme allows the repair of both epimers of NAD(P)HX, a damaged form of NAD(P)H that is a result of enzymatic or heat-dependent hydration.</text>
</comment>
<dbReference type="SUPFAM" id="SSF53613">
    <property type="entry name" value="Ribokinase-like"/>
    <property type="match status" value="1"/>
</dbReference>
<organism evidence="8 9">
    <name type="scientific">Chlamydomonas eustigma</name>
    <dbReference type="NCBI Taxonomy" id="1157962"/>
    <lineage>
        <taxon>Eukaryota</taxon>
        <taxon>Viridiplantae</taxon>
        <taxon>Chlorophyta</taxon>
        <taxon>core chlorophytes</taxon>
        <taxon>Chlorophyceae</taxon>
        <taxon>CS clade</taxon>
        <taxon>Chlamydomonadales</taxon>
        <taxon>Chlamydomonadaceae</taxon>
        <taxon>Chlamydomonas</taxon>
    </lineage>
</organism>
<gene>
    <name evidence="8" type="ORF">CEUSTIGMA_g2774.t1</name>
</gene>
<keyword evidence="2 6" id="KW-0067">ATP-binding</keyword>
<dbReference type="Proteomes" id="UP000232323">
    <property type="component" value="Unassembled WGS sequence"/>
</dbReference>
<keyword evidence="4 6" id="KW-0520">NAD</keyword>
<name>A0A250WXA1_9CHLO</name>
<dbReference type="InterPro" id="IPR000631">
    <property type="entry name" value="CARKD"/>
</dbReference>
<dbReference type="OrthoDB" id="8110916at2759"/>
<feature type="binding site" evidence="6">
    <location>
        <begin position="180"/>
        <end position="189"/>
    </location>
    <ligand>
        <name>ATP</name>
        <dbReference type="ChEBI" id="CHEBI:30616"/>
    </ligand>
</feature>
<reference evidence="8 9" key="1">
    <citation type="submission" date="2017-08" db="EMBL/GenBank/DDBJ databases">
        <title>Acidophilic green algal genome provides insights into adaptation to an acidic environment.</title>
        <authorList>
            <person name="Hirooka S."/>
            <person name="Hirose Y."/>
            <person name="Kanesaki Y."/>
            <person name="Higuchi S."/>
            <person name="Fujiwara T."/>
            <person name="Onuma R."/>
            <person name="Era A."/>
            <person name="Ohbayashi R."/>
            <person name="Uzuka A."/>
            <person name="Nozaki H."/>
            <person name="Yoshikawa H."/>
            <person name="Miyagishima S.Y."/>
        </authorList>
    </citation>
    <scope>NUCLEOTIDE SEQUENCE [LARGE SCALE GENOMIC DNA]</scope>
    <source>
        <strain evidence="8 9">NIES-2499</strain>
    </source>
</reference>
<protein>
    <recommendedName>
        <fullName evidence="6">ATP-dependent (S)-NAD(P)H-hydrate dehydratase</fullName>
        <ecNumber evidence="6">4.2.1.93</ecNumber>
    </recommendedName>
    <alternativeName>
        <fullName evidence="6">ATP-dependent NAD(P)HX dehydratase</fullName>
    </alternativeName>
</protein>
<feature type="binding site" evidence="6">
    <location>
        <begin position="161"/>
        <end position="165"/>
    </location>
    <ligand>
        <name>ATP</name>
        <dbReference type="ChEBI" id="CHEBI:30616"/>
    </ligand>
</feature>
<evidence type="ECO:0000313" key="8">
    <source>
        <dbReference type="EMBL" id="GAX75329.1"/>
    </source>
</evidence>
<comment type="cofactor">
    <cofactor evidence="6">
        <name>Mg(2+)</name>
        <dbReference type="ChEBI" id="CHEBI:18420"/>
    </cofactor>
</comment>
<evidence type="ECO:0000256" key="6">
    <source>
        <dbReference type="HAMAP-Rule" id="MF_03157"/>
    </source>
</evidence>
<feature type="binding site" evidence="6">
    <location>
        <begin position="119"/>
        <end position="125"/>
    </location>
    <ligand>
        <name>(6S)-NADPHX</name>
        <dbReference type="ChEBI" id="CHEBI:64076"/>
    </ligand>
</feature>
<comment type="catalytic activity">
    <reaction evidence="6">
        <text>(6S)-NADPHX + ATP = ADP + phosphate + NADPH + H(+)</text>
        <dbReference type="Rhea" id="RHEA:32231"/>
        <dbReference type="ChEBI" id="CHEBI:15378"/>
        <dbReference type="ChEBI" id="CHEBI:30616"/>
        <dbReference type="ChEBI" id="CHEBI:43474"/>
        <dbReference type="ChEBI" id="CHEBI:57783"/>
        <dbReference type="ChEBI" id="CHEBI:64076"/>
        <dbReference type="ChEBI" id="CHEBI:456216"/>
        <dbReference type="EC" id="4.2.1.93"/>
    </reaction>
</comment>
<dbReference type="EC" id="4.2.1.93" evidence="6"/>
<dbReference type="InterPro" id="IPR029056">
    <property type="entry name" value="Ribokinase-like"/>
</dbReference>
<dbReference type="GO" id="GO:0005524">
    <property type="term" value="F:ATP binding"/>
    <property type="evidence" value="ECO:0007669"/>
    <property type="project" value="UniProtKB-KW"/>
</dbReference>
<feature type="domain" description="YjeF C-terminal" evidence="7">
    <location>
        <begin position="15"/>
        <end position="280"/>
    </location>
</feature>
<evidence type="ECO:0000256" key="4">
    <source>
        <dbReference type="ARBA" id="ARBA00023027"/>
    </source>
</evidence>
<evidence type="ECO:0000256" key="3">
    <source>
        <dbReference type="ARBA" id="ARBA00022857"/>
    </source>
</evidence>
<evidence type="ECO:0000313" key="9">
    <source>
        <dbReference type="Proteomes" id="UP000232323"/>
    </source>
</evidence>
<dbReference type="HAMAP" id="MF_01965">
    <property type="entry name" value="NADHX_dehydratase"/>
    <property type="match status" value="1"/>
</dbReference>
<dbReference type="AlphaFoldDB" id="A0A250WXA1"/>
<dbReference type="GO" id="GO:0046496">
    <property type="term" value="P:nicotinamide nucleotide metabolic process"/>
    <property type="evidence" value="ECO:0007669"/>
    <property type="project" value="UniProtKB-UniRule"/>
</dbReference>
<comment type="similarity">
    <text evidence="6">Belongs to the NnrD/CARKD family.</text>
</comment>
<dbReference type="Gene3D" id="3.40.1190.20">
    <property type="match status" value="2"/>
</dbReference>
<keyword evidence="9" id="KW-1185">Reference proteome</keyword>
<dbReference type="Pfam" id="PF01256">
    <property type="entry name" value="Carb_kinase"/>
    <property type="match status" value="2"/>
</dbReference>
<dbReference type="PANTHER" id="PTHR12592">
    <property type="entry name" value="ATP-DEPENDENT (S)-NAD(P)H-HYDRATE DEHYDRATASE FAMILY MEMBER"/>
    <property type="match status" value="1"/>
</dbReference>
<keyword evidence="5 6" id="KW-0456">Lyase</keyword>
<comment type="catalytic activity">
    <reaction evidence="6">
        <text>(6S)-NADHX + ATP = ADP + phosphate + NADH + H(+)</text>
        <dbReference type="Rhea" id="RHEA:19017"/>
        <dbReference type="ChEBI" id="CHEBI:15378"/>
        <dbReference type="ChEBI" id="CHEBI:30616"/>
        <dbReference type="ChEBI" id="CHEBI:43474"/>
        <dbReference type="ChEBI" id="CHEBI:57945"/>
        <dbReference type="ChEBI" id="CHEBI:64074"/>
        <dbReference type="ChEBI" id="CHEBI:456216"/>
        <dbReference type="EC" id="4.2.1.93"/>
    </reaction>
</comment>
<accession>A0A250WXA1</accession>
<keyword evidence="1 6" id="KW-0547">Nucleotide-binding</keyword>
<evidence type="ECO:0000259" key="7">
    <source>
        <dbReference type="PROSITE" id="PS51383"/>
    </source>
</evidence>
<dbReference type="GO" id="GO:0110051">
    <property type="term" value="P:metabolite repair"/>
    <property type="evidence" value="ECO:0007669"/>
    <property type="project" value="TreeGrafter"/>
</dbReference>
<proteinExistence type="inferred from homology"/>
<dbReference type="EMBL" id="BEGY01000012">
    <property type="protein sequence ID" value="GAX75329.1"/>
    <property type="molecule type" value="Genomic_DNA"/>
</dbReference>
<evidence type="ECO:0000256" key="1">
    <source>
        <dbReference type="ARBA" id="ARBA00022741"/>
    </source>
</evidence>
<evidence type="ECO:0000256" key="2">
    <source>
        <dbReference type="ARBA" id="ARBA00022840"/>
    </source>
</evidence>
<feature type="binding site" evidence="6">
    <location>
        <position position="110"/>
    </location>
    <ligand>
        <name>(6S)-NADPHX</name>
        <dbReference type="ChEBI" id="CHEBI:64076"/>
    </ligand>
</feature>
<feature type="binding site" evidence="6">
    <location>
        <position position="190"/>
    </location>
    <ligand>
        <name>(6S)-NADPHX</name>
        <dbReference type="ChEBI" id="CHEBI:64076"/>
    </ligand>
</feature>
<sequence length="284" mass="30188">MDCSRRMLTEEMMIDSFKLLVPSLSYGGSNYKGQHGKVGIVGGCREYTGAPFFAAASAAKAGADLCYVFCTESASSVIKSYSPELIVLPLLPETPLFQNPTVDQLAVDLGYSRCLLTPNISELGRIAKAVSVPLEGTMGSDWQKNTQDIAEAWGGPVVLSKGPVDIITDGKSLLECKAIASPKRCGGQGDVLAGLAGTYISWAMKKPAVETESREKCTRGDGFEGQDMDNTTTCSQRIMMASLAACNIMRTSSKKAYQSADRGMGAADILPQITATAKELLQAN</sequence>